<keyword evidence="2" id="KW-0378">Hydrolase</keyword>
<dbReference type="Proteomes" id="UP000754563">
    <property type="component" value="Unassembled WGS sequence"/>
</dbReference>
<name>A0A955L855_9BACT</name>
<feature type="domain" description="Nudix hydrolase" evidence="1">
    <location>
        <begin position="44"/>
        <end position="175"/>
    </location>
</feature>
<evidence type="ECO:0000259" key="1">
    <source>
        <dbReference type="PROSITE" id="PS51462"/>
    </source>
</evidence>
<dbReference type="Gene3D" id="3.90.79.10">
    <property type="entry name" value="Nucleoside Triphosphate Pyrophosphohydrolase"/>
    <property type="match status" value="1"/>
</dbReference>
<dbReference type="SUPFAM" id="SSF55811">
    <property type="entry name" value="Nudix"/>
    <property type="match status" value="1"/>
</dbReference>
<dbReference type="Pfam" id="PF00293">
    <property type="entry name" value="NUDIX"/>
    <property type="match status" value="1"/>
</dbReference>
<dbReference type="PANTHER" id="PTHR43736:SF1">
    <property type="entry name" value="DIHYDRONEOPTERIN TRIPHOSPHATE DIPHOSPHATASE"/>
    <property type="match status" value="1"/>
</dbReference>
<dbReference type="InterPro" id="IPR000086">
    <property type="entry name" value="NUDIX_hydrolase_dom"/>
</dbReference>
<reference evidence="2" key="1">
    <citation type="submission" date="2020-04" db="EMBL/GenBank/DDBJ databases">
        <authorList>
            <person name="Zhang T."/>
        </authorList>
    </citation>
    <scope>NUCLEOTIDE SEQUENCE</scope>
    <source>
        <strain evidence="2">HKST-UBA11</strain>
    </source>
</reference>
<dbReference type="InterPro" id="IPR015797">
    <property type="entry name" value="NUDIX_hydrolase-like_dom_sf"/>
</dbReference>
<evidence type="ECO:0000313" key="2">
    <source>
        <dbReference type="EMBL" id="MCA9385775.1"/>
    </source>
</evidence>
<accession>A0A955L855</accession>
<sequence>MHRKLLLSQLENYSPEDANERKMHSHVVEFVSSTPTCFNREHSEGHITGSGWVTNKDFTKALLIQHKLYKRWFQPGGHADGESDILSVARREVIEETGLKHITPYTTEIFDIDVHEVSFPNLHLHYDIRFLFIADELEPIRFQEEEVDDARWISFEEILHFNDEESRKRMMRKTISLQK</sequence>
<dbReference type="CDD" id="cd03674">
    <property type="entry name" value="NUDIX_Hydrolase"/>
    <property type="match status" value="1"/>
</dbReference>
<organism evidence="2 3">
    <name type="scientific">Candidatus Dojkabacteria bacterium</name>
    <dbReference type="NCBI Taxonomy" id="2099670"/>
    <lineage>
        <taxon>Bacteria</taxon>
        <taxon>Candidatus Dojkabacteria</taxon>
    </lineage>
</organism>
<gene>
    <name evidence="2" type="ORF">KC717_03950</name>
</gene>
<comment type="caution">
    <text evidence="2">The sequence shown here is derived from an EMBL/GenBank/DDBJ whole genome shotgun (WGS) entry which is preliminary data.</text>
</comment>
<protein>
    <submittedName>
        <fullName evidence="2">NUDIX hydrolase</fullName>
    </submittedName>
</protein>
<evidence type="ECO:0000313" key="3">
    <source>
        <dbReference type="Proteomes" id="UP000754563"/>
    </source>
</evidence>
<proteinExistence type="predicted"/>
<dbReference type="GO" id="GO:0016787">
    <property type="term" value="F:hydrolase activity"/>
    <property type="evidence" value="ECO:0007669"/>
    <property type="project" value="UniProtKB-KW"/>
</dbReference>
<dbReference type="PANTHER" id="PTHR43736">
    <property type="entry name" value="ADP-RIBOSE PYROPHOSPHATASE"/>
    <property type="match status" value="1"/>
</dbReference>
<reference evidence="2" key="2">
    <citation type="journal article" date="2021" name="Microbiome">
        <title>Successional dynamics and alternative stable states in a saline activated sludge microbial community over 9 years.</title>
        <authorList>
            <person name="Wang Y."/>
            <person name="Ye J."/>
            <person name="Ju F."/>
            <person name="Liu L."/>
            <person name="Boyd J.A."/>
            <person name="Deng Y."/>
            <person name="Parks D.H."/>
            <person name="Jiang X."/>
            <person name="Yin X."/>
            <person name="Woodcroft B.J."/>
            <person name="Tyson G.W."/>
            <person name="Hugenholtz P."/>
            <person name="Polz M.F."/>
            <person name="Zhang T."/>
        </authorList>
    </citation>
    <scope>NUCLEOTIDE SEQUENCE</scope>
    <source>
        <strain evidence="2">HKST-UBA11</strain>
    </source>
</reference>
<dbReference type="EMBL" id="JAGQLH010000044">
    <property type="protein sequence ID" value="MCA9385775.1"/>
    <property type="molecule type" value="Genomic_DNA"/>
</dbReference>
<dbReference type="PROSITE" id="PS51462">
    <property type="entry name" value="NUDIX"/>
    <property type="match status" value="1"/>
</dbReference>
<dbReference type="AlphaFoldDB" id="A0A955L855"/>